<dbReference type="Proteomes" id="UP000270343">
    <property type="component" value="Unassembled WGS sequence"/>
</dbReference>
<name>A0A3B0BY60_9ACTN</name>
<organism evidence="2 3">
    <name type="scientific">Streptomyces klenkii</name>
    <dbReference type="NCBI Taxonomy" id="1420899"/>
    <lineage>
        <taxon>Bacteria</taxon>
        <taxon>Bacillati</taxon>
        <taxon>Actinomycetota</taxon>
        <taxon>Actinomycetes</taxon>
        <taxon>Kitasatosporales</taxon>
        <taxon>Streptomycetaceae</taxon>
        <taxon>Streptomyces</taxon>
    </lineage>
</organism>
<dbReference type="Pfam" id="PF12323">
    <property type="entry name" value="HTH_OrfB_IS605"/>
    <property type="match status" value="1"/>
</dbReference>
<proteinExistence type="predicted"/>
<dbReference type="EMBL" id="RBAM01000002">
    <property type="protein sequence ID" value="RKN76296.1"/>
    <property type="molecule type" value="Genomic_DNA"/>
</dbReference>
<comment type="caution">
    <text evidence="2">The sequence shown here is derived from an EMBL/GenBank/DDBJ whole genome shotgun (WGS) entry which is preliminary data.</text>
</comment>
<keyword evidence="3" id="KW-1185">Reference proteome</keyword>
<protein>
    <recommendedName>
        <fullName evidence="1">Transposase putative helix-turn-helix domain-containing protein</fullName>
    </recommendedName>
</protein>
<evidence type="ECO:0000313" key="3">
    <source>
        <dbReference type="Proteomes" id="UP000270343"/>
    </source>
</evidence>
<evidence type="ECO:0000259" key="1">
    <source>
        <dbReference type="Pfam" id="PF12323"/>
    </source>
</evidence>
<sequence length="50" mass="5318">MDPAPAQCITLAKVFGCARVVYSDGLRMCLEADEAGHRIPSEEADRAPGV</sequence>
<gene>
    <name evidence="2" type="ORF">D7231_04610</name>
</gene>
<reference evidence="2 3" key="1">
    <citation type="journal article" date="2015" name="Antonie Van Leeuwenhoek">
        <title>Streptomyces klenkii sp. nov., isolated from deep marine sediment.</title>
        <authorList>
            <person name="Veyisoglu A."/>
            <person name="Sahin N."/>
        </authorList>
    </citation>
    <scope>NUCLEOTIDE SEQUENCE [LARGE SCALE GENOMIC DNA]</scope>
    <source>
        <strain evidence="2 3">KCTC 29202</strain>
    </source>
</reference>
<feature type="domain" description="Transposase putative helix-turn-helix" evidence="1">
    <location>
        <begin position="2"/>
        <end position="35"/>
    </location>
</feature>
<dbReference type="InterPro" id="IPR021027">
    <property type="entry name" value="Transposase_put_HTH"/>
</dbReference>
<dbReference type="OrthoDB" id="6230307at2"/>
<accession>A0A3B0BY60</accession>
<dbReference type="AlphaFoldDB" id="A0A3B0BY60"/>
<evidence type="ECO:0000313" key="2">
    <source>
        <dbReference type="EMBL" id="RKN76296.1"/>
    </source>
</evidence>